<evidence type="ECO:0000313" key="1">
    <source>
        <dbReference type="Proteomes" id="UP000095286"/>
    </source>
</evidence>
<dbReference type="WBParaSite" id="RSKR_0000910700.1">
    <property type="protein sequence ID" value="RSKR_0000910700.1"/>
    <property type="gene ID" value="RSKR_0000910700"/>
</dbReference>
<proteinExistence type="predicted"/>
<name>A0AC35U9Q0_9BILA</name>
<sequence length="691" mass="77571">MSLPTAPTAQQVINKQNKPSNTRRNNNNRQPRKKGPSSEMHDKVQKSLQNGEEDTMSTAIAADLKLQNISTAHICEGLPAEVSFLHECEICFESREFFGMLPCNHSACIQCLIKQTMFSEKISCCQCRNEYTGLVFFRVTSTFPEQYPPVDVERCRRRYMSRYNTKLQRKYNIVFGCSLSVQAYDHVLGHRCHICDRADEDSDHKNFERLKEHYWNKHRRKFCDLCCEHEKKFSCERIPFTIEELKLHLAGKKTGWGDLATSGHSLCMFCKNKHFYSVDERFRHYRVDHQTCEICLKEKNEFMVFENFNILLSHYSDRHFLCTDQMCRNAGICYSTDQELQLHVADVHKSSGARTQAVPLSFPSTLRHVRQPAPSSSTTHTNNENVNRQRQNGAFNSISNGVIVGSAASNGLNGRINNYVHNRPIGLNADAFPALITAPIPAPRPFVRQGGNISSVLINKPMSSSIPPTSGFNNTADNFPILPSRPNNGVKGNSWGSGNTQKLKQSLVKSAITSVNSNKAKEVPKPRPFDPNSWSAANGGGNSKPIPVIPRIAGFQDFEEVTSKKGAKPQIIQPPQSEEVAEETTEPAEVKPFPGYERQRIPTARLDGFSVAGTSKKPSFGSLNKPVKTVRPEESFPVLRNPYEVKKNTISATITNTGALNIGQTEAQPFDSVICNLFKNLAQKRKEENGE</sequence>
<organism evidence="1 2">
    <name type="scientific">Rhabditophanes sp. KR3021</name>
    <dbReference type="NCBI Taxonomy" id="114890"/>
    <lineage>
        <taxon>Eukaryota</taxon>
        <taxon>Metazoa</taxon>
        <taxon>Ecdysozoa</taxon>
        <taxon>Nematoda</taxon>
        <taxon>Chromadorea</taxon>
        <taxon>Rhabditida</taxon>
        <taxon>Tylenchina</taxon>
        <taxon>Panagrolaimomorpha</taxon>
        <taxon>Strongyloidoidea</taxon>
        <taxon>Alloionematidae</taxon>
        <taxon>Rhabditophanes</taxon>
    </lineage>
</organism>
<protein>
    <submittedName>
        <fullName evidence="2">RING-type domain-containing protein</fullName>
    </submittedName>
</protein>
<accession>A0AC35U9Q0</accession>
<reference evidence="2" key="1">
    <citation type="submission" date="2016-11" db="UniProtKB">
        <authorList>
            <consortium name="WormBaseParasite"/>
        </authorList>
    </citation>
    <scope>IDENTIFICATION</scope>
    <source>
        <strain evidence="2">KR3021</strain>
    </source>
</reference>
<evidence type="ECO:0000313" key="2">
    <source>
        <dbReference type="WBParaSite" id="RSKR_0000910700.1"/>
    </source>
</evidence>
<dbReference type="Proteomes" id="UP000095286">
    <property type="component" value="Unplaced"/>
</dbReference>